<protein>
    <submittedName>
        <fullName evidence="1">DUF885 domain-containing protein</fullName>
    </submittedName>
</protein>
<gene>
    <name evidence="1" type="ORF">M6B22_15175</name>
</gene>
<organism evidence="1 2">
    <name type="scientific">Jatrophihabitans cynanchi</name>
    <dbReference type="NCBI Taxonomy" id="2944128"/>
    <lineage>
        <taxon>Bacteria</taxon>
        <taxon>Bacillati</taxon>
        <taxon>Actinomycetota</taxon>
        <taxon>Actinomycetes</taxon>
        <taxon>Jatrophihabitantales</taxon>
        <taxon>Jatrophihabitantaceae</taxon>
        <taxon>Jatrophihabitans</taxon>
    </lineage>
</organism>
<dbReference type="Proteomes" id="UP001164693">
    <property type="component" value="Chromosome"/>
</dbReference>
<keyword evidence="2" id="KW-1185">Reference proteome</keyword>
<dbReference type="Pfam" id="PF05960">
    <property type="entry name" value="DUF885"/>
    <property type="match status" value="1"/>
</dbReference>
<accession>A0ABY7JTI8</accession>
<dbReference type="PANTHER" id="PTHR33361:SF2">
    <property type="entry name" value="DUF885 DOMAIN-CONTAINING PROTEIN"/>
    <property type="match status" value="1"/>
</dbReference>
<sequence>MNAAEIADRLLADLAPIDTDAAEALGTEPVSLMPALAPADFAARHEAYLRAERALAQPDDDPTAGVLAAALRERVGSELALDEAGFTTALLAPLATPVHAVREVFDKLPRESAGDWERVAAHLAQVPPALQAYAATLRESAGRGHVVAARQVLGAAAQCERWIGPDDFYGRLARSGPDDPRLAAGAAAATRATAEFARFLREELLPLAPERDAAGRELYTVTARAFLGDGVDLDETYAFGWDELARLTAEMNAVARELGATSVEEAAAALDADPARRLHTPDELLGWLQQRVDETVEAIDGVHFDLPAVSRAPQCRISDASAGVMYYSQPDPAFTRPGRIVWAPAETSHTWREVTTLHHEGVPGHHLQIVTALAEPGLHPWQRSMAHVHGYVEGWAHYAERLCGELGLLRDPGERLGMLYGQRWRAARIVIDMGLHLDLPIPPGNGFTEQTHWTPELGVAVLRAASGAEEQAARFEVDRYFGWPGQALSFRIGARLWQQIREAAARRPGFDLRAFHTSALRLGPLGLGPLRKVMLDA</sequence>
<reference evidence="1" key="1">
    <citation type="submission" date="2022-05" db="EMBL/GenBank/DDBJ databases">
        <title>Jatrophihabitans sp. SB3-54 whole genome sequence.</title>
        <authorList>
            <person name="Suh M.K."/>
            <person name="Eom M.K."/>
            <person name="Kim J.S."/>
            <person name="Kim H.S."/>
            <person name="Do H.E."/>
            <person name="Shin Y.K."/>
            <person name="Lee J.-S."/>
        </authorList>
    </citation>
    <scope>NUCLEOTIDE SEQUENCE</scope>
    <source>
        <strain evidence="1">SB3-54</strain>
    </source>
</reference>
<proteinExistence type="predicted"/>
<dbReference type="InterPro" id="IPR010281">
    <property type="entry name" value="DUF885"/>
</dbReference>
<dbReference type="PANTHER" id="PTHR33361">
    <property type="entry name" value="GLR0591 PROTEIN"/>
    <property type="match status" value="1"/>
</dbReference>
<evidence type="ECO:0000313" key="2">
    <source>
        <dbReference type="Proteomes" id="UP001164693"/>
    </source>
</evidence>
<name>A0ABY7JTI8_9ACTN</name>
<dbReference type="RefSeq" id="WP_269442395.1">
    <property type="nucleotide sequence ID" value="NZ_CP097463.1"/>
</dbReference>
<dbReference type="EMBL" id="CP097463">
    <property type="protein sequence ID" value="WAX55871.1"/>
    <property type="molecule type" value="Genomic_DNA"/>
</dbReference>
<evidence type="ECO:0000313" key="1">
    <source>
        <dbReference type="EMBL" id="WAX55871.1"/>
    </source>
</evidence>